<dbReference type="PROSITE" id="PS51257">
    <property type="entry name" value="PROKAR_LIPOPROTEIN"/>
    <property type="match status" value="1"/>
</dbReference>
<feature type="transmembrane region" description="Helical" evidence="1">
    <location>
        <begin position="259"/>
        <end position="278"/>
    </location>
</feature>
<organism evidence="2 3">
    <name type="scientific">Sorlinia euscelidii</name>
    <dbReference type="NCBI Taxonomy" id="3081148"/>
    <lineage>
        <taxon>Bacteria</taxon>
        <taxon>Pseudomonadati</taxon>
        <taxon>Pseudomonadota</taxon>
        <taxon>Alphaproteobacteria</taxon>
        <taxon>Acetobacterales</taxon>
        <taxon>Acetobacteraceae</taxon>
        <taxon>Sorlinia</taxon>
    </lineage>
</organism>
<comment type="caution">
    <text evidence="2">The sequence shown here is derived from an EMBL/GenBank/DDBJ whole genome shotgun (WGS) entry which is preliminary data.</text>
</comment>
<protein>
    <recommendedName>
        <fullName evidence="4">DUF2142 domain-containing protein</fullName>
    </recommendedName>
</protein>
<accession>A0ABU7U3Q8</accession>
<gene>
    <name evidence="2" type="ORF">DOFOFD_09950</name>
</gene>
<keyword evidence="1" id="KW-0472">Membrane</keyword>
<feature type="transmembrane region" description="Helical" evidence="1">
    <location>
        <begin position="166"/>
        <end position="182"/>
    </location>
</feature>
<name>A0ABU7U3Q8_9PROT</name>
<keyword evidence="3" id="KW-1185">Reference proteome</keyword>
<feature type="transmembrane region" description="Helical" evidence="1">
    <location>
        <begin position="399"/>
        <end position="418"/>
    </location>
</feature>
<feature type="transmembrane region" description="Helical" evidence="1">
    <location>
        <begin position="430"/>
        <end position="454"/>
    </location>
</feature>
<dbReference type="RefSeq" id="WP_394820163.1">
    <property type="nucleotide sequence ID" value="NZ_JAWJZY010000004.1"/>
</dbReference>
<proteinExistence type="predicted"/>
<feature type="transmembrane region" description="Helical" evidence="1">
    <location>
        <begin position="363"/>
        <end position="387"/>
    </location>
</feature>
<reference evidence="2 3" key="1">
    <citation type="submission" date="2023-10" db="EMBL/GenBank/DDBJ databases">
        <title>Sorlinia euscelidii gen. nov., sp. nov., an acetic acid bacteria isolated from the gut of Euscelidius variegatus emitter.</title>
        <authorList>
            <person name="Michoud G."/>
            <person name="Marasco R."/>
            <person name="Seferji K."/>
            <person name="Gonella E."/>
            <person name="Garuglieri E."/>
            <person name="Alma A."/>
            <person name="Mapelli F."/>
            <person name="Borin S."/>
            <person name="Daffonchio D."/>
            <person name="Crotti E."/>
        </authorList>
    </citation>
    <scope>NUCLEOTIDE SEQUENCE [LARGE SCALE GENOMIC DNA]</scope>
    <source>
        <strain evidence="2 3">EV16P</strain>
    </source>
</reference>
<keyword evidence="1" id="KW-1133">Transmembrane helix</keyword>
<feature type="transmembrane region" description="Helical" evidence="1">
    <location>
        <begin position="334"/>
        <end position="356"/>
    </location>
</feature>
<dbReference type="InterPro" id="IPR018674">
    <property type="entry name" value="DUF2142_membrane"/>
</dbReference>
<keyword evidence="1" id="KW-0812">Transmembrane</keyword>
<dbReference type="Pfam" id="PF09913">
    <property type="entry name" value="DUF2142"/>
    <property type="match status" value="1"/>
</dbReference>
<evidence type="ECO:0000313" key="2">
    <source>
        <dbReference type="EMBL" id="MEE8659328.1"/>
    </source>
</evidence>
<evidence type="ECO:0008006" key="4">
    <source>
        <dbReference type="Google" id="ProtNLM"/>
    </source>
</evidence>
<evidence type="ECO:0000313" key="3">
    <source>
        <dbReference type="Proteomes" id="UP001312908"/>
    </source>
</evidence>
<dbReference type="Proteomes" id="UP001312908">
    <property type="component" value="Unassembled WGS sequence"/>
</dbReference>
<feature type="transmembrane region" description="Helical" evidence="1">
    <location>
        <begin position="140"/>
        <end position="159"/>
    </location>
</feature>
<sequence>MKLSPLITLYGVLTACFLLLFCFAELPFMEPDSGNHFRRAFQIAHGQLIGKKVSATSSGGEGLVSLEEDQAAYFPGFFDRHWKVPESAHVKAQTDTIRGPTEYSQFPNTVIYEPIFYLPDAVAINISRIFDFSLLNTMHLMRVLTAVTSFIITLIALMIIPMNRRFLLLFVVSVPEVLLSYASISYDALLIAFSVLASAAICKAYEAETYETKRAGLILFFAVTSIIVASKPPYVSLLLFPILTTPLLALPFRKILSWTALSLIPTIFWGAIGIRPVITPSWVGRSDVSGQIAYLLHHPLEIFSITYNTVTRHGAAMLAQSIGTIRWSGAWLPIFYYVIVGAAFLLLLIAFIALIVRSRGKRVPLILMFLNFPLCAFLVSLSIYLTWDAVGDDNIWGINGRYFTAIMMFVPILFFLNGEFSPYLKRAEKIVTYVFLPVSLVITLWTLVSLNFALPV</sequence>
<dbReference type="EMBL" id="JAWJZY010000004">
    <property type="protein sequence ID" value="MEE8659328.1"/>
    <property type="molecule type" value="Genomic_DNA"/>
</dbReference>
<evidence type="ECO:0000256" key="1">
    <source>
        <dbReference type="SAM" id="Phobius"/>
    </source>
</evidence>